<evidence type="ECO:0000313" key="3">
    <source>
        <dbReference type="Proteomes" id="UP000745764"/>
    </source>
</evidence>
<sequence length="502" mass="56114">MSRDAYLARMAMGRSVYEASPEIEEVPPLPTRADEQQYNARGEPVSLATIRHEEAMIAAKNECLAAVGVCERKDKIIDRLIDQLPDGEQRFHFSDEEWAIIKEGENDYGELIRMTAETSRNFLEWWLLALRRRLQVGYVSSELSFMDILSAEWTSLTSNGFFGAVRFLTVGGLAEVTSQLIITFVDWYLGEQVLTISKKIIRLKASTKKRFWLLRCLNYSYKAVNALLHLSVYPLASFSCLQQLGLASSKSLLPPKSWLAPWSPASPLRWALLSQSTVKGSKLLGLLVSPASLWLTMALLQHSAASAYGHVPLFEYNCILGPHNTPLSPQTIDPESSYLTPFSRLRDGLLQLVGWAPVPIGPQTETRELTQESSARDNATRIEPPQQHTATRYRVTELSTLPSNLLALNLDYMFWSVILLPLDTLHLTSLSSAFCSSSAARNSVENGVSVGLIPRLAASRMGRVNKIGLCLALEFTLDTAVWGGAFLWTRYIGMSRYWWGCT</sequence>
<organism evidence="2 3">
    <name type="scientific">Aureobasidium uvarum</name>
    <dbReference type="NCBI Taxonomy" id="2773716"/>
    <lineage>
        <taxon>Eukaryota</taxon>
        <taxon>Fungi</taxon>
        <taxon>Dikarya</taxon>
        <taxon>Ascomycota</taxon>
        <taxon>Pezizomycotina</taxon>
        <taxon>Dothideomycetes</taxon>
        <taxon>Dothideomycetidae</taxon>
        <taxon>Dothideales</taxon>
        <taxon>Saccotheciaceae</taxon>
        <taxon>Aureobasidium</taxon>
    </lineage>
</organism>
<dbReference type="OrthoDB" id="5383784at2759"/>
<reference evidence="2" key="1">
    <citation type="submission" date="2020-06" db="EMBL/GenBank/DDBJ databases">
        <authorList>
            <person name="Onetto C."/>
        </authorList>
    </citation>
    <scope>NUCLEOTIDE SEQUENCE</scope>
</reference>
<dbReference type="Proteomes" id="UP000745764">
    <property type="component" value="Unassembled WGS sequence"/>
</dbReference>
<proteinExistence type="predicted"/>
<name>A0A9N8PTJ5_9PEZI</name>
<feature type="region of interest" description="Disordered" evidence="1">
    <location>
        <begin position="364"/>
        <end position="388"/>
    </location>
</feature>
<dbReference type="AlphaFoldDB" id="A0A9N8PTJ5"/>
<comment type="caution">
    <text evidence="2">The sequence shown here is derived from an EMBL/GenBank/DDBJ whole genome shotgun (WGS) entry which is preliminary data.</text>
</comment>
<protein>
    <submittedName>
        <fullName evidence="2">Uncharacterized protein</fullName>
    </submittedName>
</protein>
<evidence type="ECO:0000256" key="1">
    <source>
        <dbReference type="SAM" id="MobiDB-lite"/>
    </source>
</evidence>
<gene>
    <name evidence="2" type="ORF">AWRI4620_LOCUS4509</name>
</gene>
<evidence type="ECO:0000313" key="2">
    <source>
        <dbReference type="EMBL" id="CAD0110254.1"/>
    </source>
</evidence>
<keyword evidence="3" id="KW-1185">Reference proteome</keyword>
<dbReference type="EMBL" id="CAINUL010000006">
    <property type="protein sequence ID" value="CAD0110254.1"/>
    <property type="molecule type" value="Genomic_DNA"/>
</dbReference>
<feature type="compositionally biased region" description="Basic and acidic residues" evidence="1">
    <location>
        <begin position="365"/>
        <end position="380"/>
    </location>
</feature>
<accession>A0A9N8PTJ5</accession>